<dbReference type="EMBL" id="LXLT01000022">
    <property type="protein sequence ID" value="OFD81094.1"/>
    <property type="molecule type" value="Genomic_DNA"/>
</dbReference>
<name>A0A1E8B9L1_BACMY</name>
<evidence type="ECO:0000313" key="2">
    <source>
        <dbReference type="Proteomes" id="UP000175706"/>
    </source>
</evidence>
<dbReference type="Proteomes" id="UP000175706">
    <property type="component" value="Unassembled WGS sequence"/>
</dbReference>
<organism evidence="1 2">
    <name type="scientific">Bacillus mycoides</name>
    <dbReference type="NCBI Taxonomy" id="1405"/>
    <lineage>
        <taxon>Bacteria</taxon>
        <taxon>Bacillati</taxon>
        <taxon>Bacillota</taxon>
        <taxon>Bacilli</taxon>
        <taxon>Bacillales</taxon>
        <taxon>Bacillaceae</taxon>
        <taxon>Bacillus</taxon>
        <taxon>Bacillus cereus group</taxon>
    </lineage>
</organism>
<comment type="caution">
    <text evidence="1">The sequence shown here is derived from an EMBL/GenBank/DDBJ whole genome shotgun (WGS) entry which is preliminary data.</text>
</comment>
<reference evidence="1 2" key="1">
    <citation type="submission" date="2016-05" db="EMBL/GenBank/DDBJ databases">
        <title>Bacillus thuringiensis and Bacillus weihenstephanensis as novel biocontrol agents of wilt causing Verticillium species.</title>
        <authorList>
            <person name="Hollensteiner J."/>
            <person name="Wemheuer F."/>
            <person name="Harting R."/>
            <person name="Kolarzyk A."/>
            <person name="Diaz-Valerio S."/>
            <person name="Poehlein A."/>
            <person name="Brzuszkiewicz E."/>
            <person name="Nesemann K."/>
            <person name="Braus-Stromeyer S."/>
            <person name="Braus G."/>
            <person name="Daniel R."/>
            <person name="Liesegang H."/>
        </authorList>
    </citation>
    <scope>NUCLEOTIDE SEQUENCE [LARGE SCALE GENOMIC DNA]</scope>
    <source>
        <strain evidence="1 2">GOE8</strain>
    </source>
</reference>
<protein>
    <submittedName>
        <fullName evidence="1">Uncharacterized protein</fullName>
    </submittedName>
</protein>
<dbReference type="AlphaFoldDB" id="A0A1E8B9L1"/>
<evidence type="ECO:0000313" key="1">
    <source>
        <dbReference type="EMBL" id="OFD81094.1"/>
    </source>
</evidence>
<sequence length="269" mass="29815">MGYYDNSSKGNYKYCKSKKDEKFDCCCCDTDSLRDLLLFFRRNNTPIFILSETFPFIENPTPTPVFINSIVGNLVYISRGSNSGQVIALIPLYKIDYVLVSSTSPIPGLVNLINEIIAEPTLEKDDCCYIKGVGDTINSVSNISSLFPLTNAILSESFPFVLFILLIILLADNATAVANDDLYILYSETQNSSLYLITPVCNIDSLIAVENLGDANGTATSSTTLNSFLSYLNKDMKEKFKNIDTDKLFKEISEIPFTEALKKLNSALS</sequence>
<accession>A0A1E8B9L1</accession>
<proteinExistence type="predicted"/>
<dbReference type="RefSeq" id="WP_070141965.1">
    <property type="nucleotide sequence ID" value="NZ_LXLT01000022.1"/>
</dbReference>
<gene>
    <name evidence="1" type="ORF">BWGOE8_19340</name>
</gene>